<feature type="domain" description="ABC transmembrane type-1" evidence="9">
    <location>
        <begin position="159"/>
        <end position="338"/>
    </location>
</feature>
<feature type="transmembrane region" description="Helical" evidence="7">
    <location>
        <begin position="362"/>
        <end position="386"/>
    </location>
</feature>
<keyword evidence="6 7" id="KW-0472">Membrane</keyword>
<feature type="region of interest" description="Disordered" evidence="8">
    <location>
        <begin position="1"/>
        <end position="20"/>
    </location>
</feature>
<dbReference type="GO" id="GO:0031460">
    <property type="term" value="P:glycine betaine transport"/>
    <property type="evidence" value="ECO:0007669"/>
    <property type="project" value="TreeGrafter"/>
</dbReference>
<evidence type="ECO:0000256" key="7">
    <source>
        <dbReference type="RuleBase" id="RU363032"/>
    </source>
</evidence>
<evidence type="ECO:0000313" key="10">
    <source>
        <dbReference type="EMBL" id="SDI13450.1"/>
    </source>
</evidence>
<keyword evidence="5 7" id="KW-1133">Transmembrane helix</keyword>
<feature type="transmembrane region" description="Helical" evidence="7">
    <location>
        <begin position="159"/>
        <end position="186"/>
    </location>
</feature>
<dbReference type="Proteomes" id="UP000182130">
    <property type="component" value="Unassembled WGS sequence"/>
</dbReference>
<accession>A0A1G8I482</accession>
<name>A0A1G8I482_9MICC</name>
<dbReference type="GO" id="GO:0043190">
    <property type="term" value="C:ATP-binding cassette (ABC) transporter complex"/>
    <property type="evidence" value="ECO:0007669"/>
    <property type="project" value="TreeGrafter"/>
</dbReference>
<keyword evidence="3" id="KW-1003">Cell membrane</keyword>
<feature type="transmembrane region" description="Helical" evidence="7">
    <location>
        <begin position="278"/>
        <end position="300"/>
    </location>
</feature>
<dbReference type="InterPro" id="IPR000515">
    <property type="entry name" value="MetI-like"/>
</dbReference>
<dbReference type="OrthoDB" id="9815258at2"/>
<proteinExistence type="inferred from homology"/>
<feature type="transmembrane region" description="Helical" evidence="7">
    <location>
        <begin position="126"/>
        <end position="152"/>
    </location>
</feature>
<evidence type="ECO:0000256" key="2">
    <source>
        <dbReference type="ARBA" id="ARBA00022448"/>
    </source>
</evidence>
<keyword evidence="11" id="KW-1185">Reference proteome</keyword>
<evidence type="ECO:0000256" key="8">
    <source>
        <dbReference type="SAM" id="MobiDB-lite"/>
    </source>
</evidence>
<gene>
    <name evidence="10" type="ORF">SAMN05216555_101117</name>
</gene>
<dbReference type="GO" id="GO:0005275">
    <property type="term" value="F:amine transmembrane transporter activity"/>
    <property type="evidence" value="ECO:0007669"/>
    <property type="project" value="TreeGrafter"/>
</dbReference>
<dbReference type="AlphaFoldDB" id="A0A1G8I482"/>
<protein>
    <submittedName>
        <fullName evidence="10">Glycine betaine/proline transport system permease protein</fullName>
    </submittedName>
</protein>
<dbReference type="Gene3D" id="1.10.3720.10">
    <property type="entry name" value="MetI-like"/>
    <property type="match status" value="2"/>
</dbReference>
<evidence type="ECO:0000256" key="4">
    <source>
        <dbReference type="ARBA" id="ARBA00022692"/>
    </source>
</evidence>
<evidence type="ECO:0000256" key="3">
    <source>
        <dbReference type="ARBA" id="ARBA00022475"/>
    </source>
</evidence>
<evidence type="ECO:0000256" key="5">
    <source>
        <dbReference type="ARBA" id="ARBA00022989"/>
    </source>
</evidence>
<feature type="transmembrane region" description="Helical" evidence="7">
    <location>
        <begin position="206"/>
        <end position="233"/>
    </location>
</feature>
<dbReference type="GO" id="GO:0015871">
    <property type="term" value="P:choline transport"/>
    <property type="evidence" value="ECO:0007669"/>
    <property type="project" value="TreeGrafter"/>
</dbReference>
<feature type="transmembrane region" description="Helical" evidence="7">
    <location>
        <begin position="606"/>
        <end position="626"/>
    </location>
</feature>
<organism evidence="10 11">
    <name type="scientific">Arthrobacter cupressi</name>
    <dbReference type="NCBI Taxonomy" id="1045773"/>
    <lineage>
        <taxon>Bacteria</taxon>
        <taxon>Bacillati</taxon>
        <taxon>Actinomycetota</taxon>
        <taxon>Actinomycetes</taxon>
        <taxon>Micrococcales</taxon>
        <taxon>Micrococcaceae</taxon>
        <taxon>Arthrobacter</taxon>
    </lineage>
</organism>
<feature type="transmembrane region" description="Helical" evidence="7">
    <location>
        <begin position="638"/>
        <end position="656"/>
    </location>
</feature>
<keyword evidence="4 7" id="KW-0812">Transmembrane</keyword>
<dbReference type="PANTHER" id="PTHR47737:SF1">
    <property type="entry name" value="GLYCINE BETAINE_PROLINE BETAINE TRANSPORT SYSTEM PERMEASE PROTEIN PROW"/>
    <property type="match status" value="1"/>
</dbReference>
<feature type="transmembrane region" description="Helical" evidence="7">
    <location>
        <begin position="441"/>
        <end position="474"/>
    </location>
</feature>
<dbReference type="PROSITE" id="PS50928">
    <property type="entry name" value="ABC_TM1"/>
    <property type="match status" value="2"/>
</dbReference>
<evidence type="ECO:0000256" key="6">
    <source>
        <dbReference type="ARBA" id="ARBA00023136"/>
    </source>
</evidence>
<dbReference type="STRING" id="1045773.SAMN05216555_101117"/>
<dbReference type="RefSeq" id="WP_074586081.1">
    <property type="nucleotide sequence ID" value="NZ_FNEI01000001.1"/>
</dbReference>
<feature type="transmembrane region" description="Helical" evidence="7">
    <location>
        <begin position="320"/>
        <end position="341"/>
    </location>
</feature>
<feature type="region of interest" description="Disordered" evidence="8">
    <location>
        <begin position="668"/>
        <end position="689"/>
    </location>
</feature>
<evidence type="ECO:0000259" key="9">
    <source>
        <dbReference type="PROSITE" id="PS50928"/>
    </source>
</evidence>
<feature type="transmembrane region" description="Helical" evidence="7">
    <location>
        <begin position="527"/>
        <end position="554"/>
    </location>
</feature>
<dbReference type="CDD" id="cd06261">
    <property type="entry name" value="TM_PBP2"/>
    <property type="match status" value="2"/>
</dbReference>
<dbReference type="EMBL" id="FNEI01000001">
    <property type="protein sequence ID" value="SDI13450.1"/>
    <property type="molecule type" value="Genomic_DNA"/>
</dbReference>
<dbReference type="InterPro" id="IPR035906">
    <property type="entry name" value="MetI-like_sf"/>
</dbReference>
<evidence type="ECO:0000256" key="1">
    <source>
        <dbReference type="ARBA" id="ARBA00004141"/>
    </source>
</evidence>
<dbReference type="PANTHER" id="PTHR47737">
    <property type="entry name" value="GLYCINE BETAINE/PROLINE BETAINE TRANSPORT SYSTEM PERMEASE PROTEIN PROW"/>
    <property type="match status" value="1"/>
</dbReference>
<feature type="compositionally biased region" description="Polar residues" evidence="8">
    <location>
        <begin position="678"/>
        <end position="689"/>
    </location>
</feature>
<evidence type="ECO:0000313" key="11">
    <source>
        <dbReference type="Proteomes" id="UP000182130"/>
    </source>
</evidence>
<comment type="similarity">
    <text evidence="7">Belongs to the binding-protein-dependent transport system permease family.</text>
</comment>
<dbReference type="SUPFAM" id="SSF161098">
    <property type="entry name" value="MetI-like"/>
    <property type="match status" value="2"/>
</dbReference>
<feature type="domain" description="ABC transmembrane type-1" evidence="9">
    <location>
        <begin position="480"/>
        <end position="660"/>
    </location>
</feature>
<dbReference type="GO" id="GO:0015226">
    <property type="term" value="F:carnitine transmembrane transporter activity"/>
    <property type="evidence" value="ECO:0007669"/>
    <property type="project" value="TreeGrafter"/>
</dbReference>
<keyword evidence="2 7" id="KW-0813">Transport</keyword>
<feature type="transmembrane region" description="Helical" evidence="7">
    <location>
        <begin position="481"/>
        <end position="507"/>
    </location>
</feature>
<dbReference type="FunFam" id="1.10.3720.10:FF:000001">
    <property type="entry name" value="Glycine betaine ABC transporter, permease"/>
    <property type="match status" value="1"/>
</dbReference>
<reference evidence="11" key="1">
    <citation type="submission" date="2016-10" db="EMBL/GenBank/DDBJ databases">
        <authorList>
            <person name="Varghese N."/>
            <person name="Submissions S."/>
        </authorList>
    </citation>
    <scope>NUCLEOTIDE SEQUENCE [LARGE SCALE GENOMIC DNA]</scope>
    <source>
        <strain evidence="11">CGMCC 1.10783</strain>
    </source>
</reference>
<sequence>MSATLVDLEETPDTQAAPVRAPRRRLSRKTVLLLSAGAIWLAGYFLLRGTGTLTLPTAELTDLHRSLNHFNAWVASNRADNPVFLYVFSPLRSAVDAVANVFTTTFAASPTGLRLPEIGWLGTVGLLSWIAFAVGNARVAVLTAAVFVFFGLQGLFVEAAYTFSLVVTAVLLSLLVGLPLGVLAGISARIEKIITPVLDFMQILPTFVYLAPLALVFLIGPASAVIATVIYAAPPIIRLTAHGIRGIPENTREASDSLGTTGLQRLFTLQIPMAKRTIVMGINQGTMAALSMVTIAALIAAPGLGQVVVRALQSLDVGTAVNAGLSIVLMAIMLDRVTTAASERAKPATQRRRSKVSRRLRVIVLGATFVLVLVLVQLSRTVLWAAQFPTDLNFGPAITSGVASASDWMQTHLFLLTETFREAVTVAFLNPFQSLATETPFFIIFAVLALAAYAFGGWKLTALVLGCLTAIVYLGLWGDAMVTLASTLVATVIVMVLGVLFGVAMGRSSRLDKLLRPVLDAGQTLPAFVYLVPFLGLFGATRFTAIIAGVIYAAPAAIKIMADGISGVSPTVVEAAVSSGSTPWQVITKVQLPMARKSLGLAANQGLIYVLAMVVVGALVGAGGLGYDVVAGFVQSSLFGKGMAAGLTIVFLGILLDRITQAAAFARPSKSTHKAQPVPNNSVPNTKEA</sequence>
<feature type="transmembrane region" description="Helical" evidence="7">
    <location>
        <begin position="30"/>
        <end position="47"/>
    </location>
</feature>
<dbReference type="Pfam" id="PF00528">
    <property type="entry name" value="BPD_transp_1"/>
    <property type="match status" value="2"/>
</dbReference>
<comment type="subcellular location">
    <subcellularLocation>
        <location evidence="7">Cell membrane</location>
        <topology evidence="7">Multi-pass membrane protein</topology>
    </subcellularLocation>
    <subcellularLocation>
        <location evidence="1">Membrane</location>
        <topology evidence="1">Multi-pass membrane protein</topology>
    </subcellularLocation>
</comment>